<dbReference type="RefSeq" id="WP_281749234.1">
    <property type="nucleotide sequence ID" value="NZ_AP026933.1"/>
</dbReference>
<gene>
    <name evidence="1" type="ORF">SHM_07640</name>
</gene>
<reference evidence="1 2" key="1">
    <citation type="journal article" date="2022" name="Front. Microbiol.">
        <title>Male-killing mechanisms vary between Spiroplasma species.</title>
        <authorList>
            <person name="Arai H."/>
            <person name="Inoue M."/>
            <person name="Kageyama D."/>
        </authorList>
    </citation>
    <scope>NUCLEOTIDE SEQUENCE [LARGE SCALE GENOMIC DNA]</scope>
    <source>
        <strain evidence="2">sHm</strain>
    </source>
</reference>
<proteinExistence type="predicted"/>
<evidence type="ECO:0000313" key="1">
    <source>
        <dbReference type="EMBL" id="BDT03118.1"/>
    </source>
</evidence>
<evidence type="ECO:0000313" key="2">
    <source>
        <dbReference type="Proteomes" id="UP001163387"/>
    </source>
</evidence>
<dbReference type="Proteomes" id="UP001163387">
    <property type="component" value="Chromosome"/>
</dbReference>
<name>A0ABM8BTE1_9MOLU</name>
<evidence type="ECO:0008006" key="3">
    <source>
        <dbReference type="Google" id="ProtNLM"/>
    </source>
</evidence>
<protein>
    <recommendedName>
        <fullName evidence="3">Transposase</fullName>
    </recommendedName>
</protein>
<dbReference type="EMBL" id="AP026933">
    <property type="protein sequence ID" value="BDT03118.1"/>
    <property type="molecule type" value="Genomic_DNA"/>
</dbReference>
<accession>A0ABM8BTE1</accession>
<organism evidence="1 2">
    <name type="scientific">Spiroplasma ixodetis</name>
    <dbReference type="NCBI Taxonomy" id="2141"/>
    <lineage>
        <taxon>Bacteria</taxon>
        <taxon>Bacillati</taxon>
        <taxon>Mycoplasmatota</taxon>
        <taxon>Mollicutes</taxon>
        <taxon>Entomoplasmatales</taxon>
        <taxon>Spiroplasmataceae</taxon>
        <taxon>Spiroplasma</taxon>
    </lineage>
</organism>
<keyword evidence="2" id="KW-1185">Reference proteome</keyword>
<sequence length="138" mass="16292">MNSFSFIIPSTSTCGEKSVSYLPLRTYKNKLTNEIITPTRTYIDIDKYKNYTNWVNKLIIINADLNNITYPIIKHNLKINISLSTICRRLKETIIFVQELPKEKRQILPTDYIYIQSDESYNNLRLFSLYVLFLNLIT</sequence>